<accession>A0A1G2RNL2</accession>
<dbReference type="PANTHER" id="PTHR30319">
    <property type="entry name" value="PHENYLACETIC ACID REGULATOR-RELATED TRANSCRIPTIONAL REPRESSOR"/>
    <property type="match status" value="1"/>
</dbReference>
<dbReference type="Pfam" id="PF20803">
    <property type="entry name" value="PaaX_M"/>
    <property type="match status" value="1"/>
</dbReference>
<reference evidence="3 4" key="1">
    <citation type="journal article" date="2016" name="Nat. Commun.">
        <title>Thousands of microbial genomes shed light on interconnected biogeochemical processes in an aquifer system.</title>
        <authorList>
            <person name="Anantharaman K."/>
            <person name="Brown C.T."/>
            <person name="Hug L.A."/>
            <person name="Sharon I."/>
            <person name="Castelle C.J."/>
            <person name="Probst A.J."/>
            <person name="Thomas B.C."/>
            <person name="Singh A."/>
            <person name="Wilkins M.J."/>
            <person name="Karaoz U."/>
            <person name="Brodie E.L."/>
            <person name="Williams K.H."/>
            <person name="Hubbard S.S."/>
            <person name="Banfield J.F."/>
        </authorList>
    </citation>
    <scope>NUCLEOTIDE SEQUENCE [LARGE SCALE GENOMIC DNA]</scope>
</reference>
<dbReference type="Gene3D" id="3.30.70.2650">
    <property type="match status" value="1"/>
</dbReference>
<sequence>MRPHGEIAKLILVTVGLAGIIVVVAAAPGVLLAGKLFEHKWKQFPKKYEKQKVAYAIRRLEKSNLLKIKERNGKLTIELTKEGKQRFQKIRSTESQLAKLRITKPPHWDGKWRIVLFDIPEQPHRQARDVLRGKLKEWGFCPLQKSAWVCPWPCENEIQLAAELYGISRYVNVVIAEKISDDLPIRKHFGL</sequence>
<evidence type="ECO:0000313" key="4">
    <source>
        <dbReference type="Proteomes" id="UP000178421"/>
    </source>
</evidence>
<feature type="domain" description="Transcriptional repressor PaaX-like central Cas2-like" evidence="2">
    <location>
        <begin position="106"/>
        <end position="179"/>
    </location>
</feature>
<dbReference type="InterPro" id="IPR048846">
    <property type="entry name" value="PaaX-like_central"/>
</dbReference>
<name>A0A1G2RNL2_9BACT</name>
<dbReference type="SUPFAM" id="SSF143430">
    <property type="entry name" value="TTP0101/SSO1404-like"/>
    <property type="match status" value="1"/>
</dbReference>
<dbReference type="EMBL" id="MHUH01000002">
    <property type="protein sequence ID" value="OHA74465.1"/>
    <property type="molecule type" value="Genomic_DNA"/>
</dbReference>
<organism evidence="3 4">
    <name type="scientific">Candidatus Wildermuthbacteria bacterium RIFCSPLOWO2_01_FULL_48_29</name>
    <dbReference type="NCBI Taxonomy" id="1802462"/>
    <lineage>
        <taxon>Bacteria</taxon>
        <taxon>Candidatus Wildermuthiibacteriota</taxon>
    </lineage>
</organism>
<gene>
    <name evidence="3" type="ORF">A2940_02655</name>
</gene>
<dbReference type="Proteomes" id="UP000178421">
    <property type="component" value="Unassembled WGS sequence"/>
</dbReference>
<protein>
    <recommendedName>
        <fullName evidence="2">Transcriptional repressor PaaX-like central Cas2-like domain-containing protein</fullName>
    </recommendedName>
</protein>
<evidence type="ECO:0000256" key="1">
    <source>
        <dbReference type="SAM" id="Phobius"/>
    </source>
</evidence>
<comment type="caution">
    <text evidence="3">The sequence shown here is derived from an EMBL/GenBank/DDBJ whole genome shotgun (WGS) entry which is preliminary data.</text>
</comment>
<proteinExistence type="predicted"/>
<feature type="transmembrane region" description="Helical" evidence="1">
    <location>
        <begin position="12"/>
        <end position="37"/>
    </location>
</feature>
<keyword evidence="1" id="KW-0812">Transmembrane</keyword>
<keyword evidence="1" id="KW-0472">Membrane</keyword>
<evidence type="ECO:0000259" key="2">
    <source>
        <dbReference type="Pfam" id="PF20803"/>
    </source>
</evidence>
<evidence type="ECO:0000313" key="3">
    <source>
        <dbReference type="EMBL" id="OHA74465.1"/>
    </source>
</evidence>
<keyword evidence="1" id="KW-1133">Transmembrane helix</keyword>
<dbReference type="PANTHER" id="PTHR30319:SF1">
    <property type="entry name" value="TRANSCRIPTIONAL REPRESSOR PAAX"/>
    <property type="match status" value="1"/>
</dbReference>
<dbReference type="AlphaFoldDB" id="A0A1G2RNL2"/>
<dbReference type="GO" id="GO:0006351">
    <property type="term" value="P:DNA-templated transcription"/>
    <property type="evidence" value="ECO:0007669"/>
    <property type="project" value="TreeGrafter"/>
</dbReference>